<protein>
    <submittedName>
        <fullName evidence="1">Uncharacterized protein</fullName>
    </submittedName>
</protein>
<organism evidence="1 2">
    <name type="scientific">Colletotrichum lupini</name>
    <dbReference type="NCBI Taxonomy" id="145971"/>
    <lineage>
        <taxon>Eukaryota</taxon>
        <taxon>Fungi</taxon>
        <taxon>Dikarya</taxon>
        <taxon>Ascomycota</taxon>
        <taxon>Pezizomycotina</taxon>
        <taxon>Sordariomycetes</taxon>
        <taxon>Hypocreomycetidae</taxon>
        <taxon>Glomerellales</taxon>
        <taxon>Glomerellaceae</taxon>
        <taxon>Colletotrichum</taxon>
        <taxon>Colletotrichum acutatum species complex</taxon>
    </lineage>
</organism>
<dbReference type="RefSeq" id="XP_049146159.1">
    <property type="nucleotide sequence ID" value="XM_049289015.1"/>
</dbReference>
<sequence>MGNLPTFTPKLHHSFPRTQVPVPAYPKRGKVGLSSEHRYVPHRYPYLFWESATTKLFESNTPAFQESNHGKANTRVPSIGPSPSWKTDGLFVFIHQLNLPAYAVPPRLWLPTSPFFELFVVVGQPRSSVPRRIITSIILLSYSSGEEAWYGIRTRGLPPRLVATDGIKSCYLCLQQIRGLGAGGPLPLKGVKLCFIDRSVPRLLPWTDLRAFSRLTMASGVALPLNAQRFLDQVSRLGFSWAGTIRSNSNILSVYDPPPQSDRSMDLDDSTK</sequence>
<reference evidence="1" key="1">
    <citation type="journal article" date="2021" name="Mol. Plant Microbe Interact.">
        <title>Complete Genome Sequence of the Plant-Pathogenic Fungus Colletotrichum lupini.</title>
        <authorList>
            <person name="Baroncelli R."/>
            <person name="Pensec F."/>
            <person name="Da Lio D."/>
            <person name="Boufleur T."/>
            <person name="Vicente I."/>
            <person name="Sarrocco S."/>
            <person name="Picot A."/>
            <person name="Baraldi E."/>
            <person name="Sukno S."/>
            <person name="Thon M."/>
            <person name="Le Floch G."/>
        </authorList>
    </citation>
    <scope>NUCLEOTIDE SEQUENCE</scope>
    <source>
        <strain evidence="1">IMI 504893</strain>
    </source>
</reference>
<keyword evidence="2" id="KW-1185">Reference proteome</keyword>
<name>A0A9Q8SXQ0_9PEZI</name>
<dbReference type="Proteomes" id="UP000830671">
    <property type="component" value="Chromosome 5"/>
</dbReference>
<dbReference type="GeneID" id="73344025"/>
<accession>A0A9Q8SXQ0</accession>
<evidence type="ECO:0000313" key="1">
    <source>
        <dbReference type="EMBL" id="UQC84542.1"/>
    </source>
</evidence>
<dbReference type="EMBL" id="CP019477">
    <property type="protein sequence ID" value="UQC84542.1"/>
    <property type="molecule type" value="Genomic_DNA"/>
</dbReference>
<gene>
    <name evidence="1" type="ORF">CLUP02_10039</name>
</gene>
<proteinExistence type="predicted"/>
<dbReference type="AlphaFoldDB" id="A0A9Q8SXQ0"/>
<dbReference type="KEGG" id="clup:CLUP02_10039"/>
<evidence type="ECO:0000313" key="2">
    <source>
        <dbReference type="Proteomes" id="UP000830671"/>
    </source>
</evidence>